<accession>A0A1F2WFW1</accession>
<dbReference type="InterPro" id="IPR004942">
    <property type="entry name" value="Roadblock/LAMTOR2_dom"/>
</dbReference>
<gene>
    <name evidence="2" type="ORF">A2Y75_05590</name>
</gene>
<protein>
    <recommendedName>
        <fullName evidence="1">Roadblock/LAMTOR2 domain-containing protein</fullName>
    </recommendedName>
</protein>
<evidence type="ECO:0000259" key="1">
    <source>
        <dbReference type="SMART" id="SM00960"/>
    </source>
</evidence>
<comment type="caution">
    <text evidence="2">The sequence shown here is derived from an EMBL/GenBank/DDBJ whole genome shotgun (WGS) entry which is preliminary data.</text>
</comment>
<dbReference type="Gene3D" id="3.30.450.30">
    <property type="entry name" value="Dynein light chain 2a, cytoplasmic"/>
    <property type="match status" value="1"/>
</dbReference>
<sequence length="116" mass="12433">MNSILGDLRANLQEIEAAVLISSDAMALASDISEEADEDMIGALSASVLSMGERAARDLKRGVLEQVYIKGDLGYLLLVHCGPDALLSLLVNPEAKLGVVFMEAKRTAEELAKLFE</sequence>
<dbReference type="EMBL" id="MELK01000052">
    <property type="protein sequence ID" value="OFW55745.1"/>
    <property type="molecule type" value="Genomic_DNA"/>
</dbReference>
<feature type="domain" description="Roadblock/LAMTOR2" evidence="1">
    <location>
        <begin position="1"/>
        <end position="91"/>
    </location>
</feature>
<dbReference type="AlphaFoldDB" id="A0A1F2WFW1"/>
<dbReference type="SMART" id="SM00960">
    <property type="entry name" value="Robl_LC7"/>
    <property type="match status" value="1"/>
</dbReference>
<dbReference type="STRING" id="1797197.A2Y75_05590"/>
<reference evidence="2 3" key="1">
    <citation type="journal article" date="2016" name="Nat. Commun.">
        <title>Thousands of microbial genomes shed light on interconnected biogeochemical processes in an aquifer system.</title>
        <authorList>
            <person name="Anantharaman K."/>
            <person name="Brown C.T."/>
            <person name="Hug L.A."/>
            <person name="Sharon I."/>
            <person name="Castelle C.J."/>
            <person name="Probst A.J."/>
            <person name="Thomas B.C."/>
            <person name="Singh A."/>
            <person name="Wilkins M.J."/>
            <person name="Karaoz U."/>
            <person name="Brodie E.L."/>
            <person name="Williams K.H."/>
            <person name="Hubbard S.S."/>
            <person name="Banfield J.F."/>
        </authorList>
    </citation>
    <scope>NUCLEOTIDE SEQUENCE [LARGE SCALE GENOMIC DNA]</scope>
</reference>
<name>A0A1F2WFW1_9ACTN</name>
<organism evidence="2 3">
    <name type="scientific">Candidatus Solincola sediminis</name>
    <dbReference type="NCBI Taxonomy" id="1797199"/>
    <lineage>
        <taxon>Bacteria</taxon>
        <taxon>Bacillati</taxon>
        <taxon>Actinomycetota</taxon>
        <taxon>Candidatus Geothermincolia</taxon>
        <taxon>Candidatus Geothermincolales</taxon>
        <taxon>Candidatus Geothermincolaceae</taxon>
        <taxon>Candidatus Solincola</taxon>
    </lineage>
</organism>
<proteinExistence type="predicted"/>
<dbReference type="Proteomes" id="UP000177876">
    <property type="component" value="Unassembled WGS sequence"/>
</dbReference>
<evidence type="ECO:0000313" key="3">
    <source>
        <dbReference type="Proteomes" id="UP000177876"/>
    </source>
</evidence>
<dbReference type="Pfam" id="PF03259">
    <property type="entry name" value="Robl_LC7"/>
    <property type="match status" value="1"/>
</dbReference>
<dbReference type="SUPFAM" id="SSF103196">
    <property type="entry name" value="Roadblock/LC7 domain"/>
    <property type="match status" value="1"/>
</dbReference>
<evidence type="ECO:0000313" key="2">
    <source>
        <dbReference type="EMBL" id="OFW55745.1"/>
    </source>
</evidence>